<dbReference type="AlphaFoldDB" id="A0A930YC08"/>
<dbReference type="GO" id="GO:0016530">
    <property type="term" value="F:metallochaperone activity"/>
    <property type="evidence" value="ECO:0007669"/>
    <property type="project" value="TreeGrafter"/>
</dbReference>
<feature type="region of interest" description="Disordered" evidence="2">
    <location>
        <begin position="192"/>
        <end position="236"/>
    </location>
</feature>
<proteinExistence type="predicted"/>
<evidence type="ECO:0000256" key="1">
    <source>
        <dbReference type="ARBA" id="ARBA00023063"/>
    </source>
</evidence>
<feature type="compositionally biased region" description="Pro residues" evidence="2">
    <location>
        <begin position="214"/>
        <end position="227"/>
    </location>
</feature>
<keyword evidence="1" id="KW-0534">Nitrate assimilation</keyword>
<reference evidence="3" key="1">
    <citation type="submission" date="2020-11" db="EMBL/GenBank/DDBJ databases">
        <title>Nocardioides sp. nov., isolated from Soil of Cynanchum wilfordii Hemsley rhizosphere.</title>
        <authorList>
            <person name="Lee J.-S."/>
            <person name="Suh M.K."/>
            <person name="Kim J.-S."/>
        </authorList>
    </citation>
    <scope>NUCLEOTIDE SEQUENCE</scope>
    <source>
        <strain evidence="3">KCTC 19275</strain>
    </source>
</reference>
<keyword evidence="4" id="KW-1185">Reference proteome</keyword>
<dbReference type="InterPro" id="IPR036411">
    <property type="entry name" value="TorD-like_sf"/>
</dbReference>
<gene>
    <name evidence="3" type="primary">narJ</name>
    <name evidence="3" type="ORF">ISU07_05915</name>
</gene>
<dbReference type="GO" id="GO:0051131">
    <property type="term" value="P:chaperone-mediated protein complex assembly"/>
    <property type="evidence" value="ECO:0007669"/>
    <property type="project" value="InterPro"/>
</dbReference>
<dbReference type="InterPro" id="IPR003765">
    <property type="entry name" value="NO3_reductase_chaperone_NarJ"/>
</dbReference>
<dbReference type="EMBL" id="JADKPN010000002">
    <property type="protein sequence ID" value="MBF4762656.1"/>
    <property type="molecule type" value="Genomic_DNA"/>
</dbReference>
<evidence type="ECO:0000313" key="3">
    <source>
        <dbReference type="EMBL" id="MBF4762656.1"/>
    </source>
</evidence>
<comment type="caution">
    <text evidence="3">The sequence shown here is derived from an EMBL/GenBank/DDBJ whole genome shotgun (WGS) entry which is preliminary data.</text>
</comment>
<dbReference type="InterPro" id="IPR020945">
    <property type="entry name" value="DMSO/NO3_reduct_chaperone"/>
</dbReference>
<dbReference type="Gene3D" id="1.10.3480.10">
    <property type="entry name" value="TorD-like"/>
    <property type="match status" value="1"/>
</dbReference>
<evidence type="ECO:0000313" key="4">
    <source>
        <dbReference type="Proteomes" id="UP000640489"/>
    </source>
</evidence>
<name>A0A930YC08_9ACTN</name>
<protein>
    <submittedName>
        <fullName evidence="3">Nitrate reductase molybdenum cofactor assembly chaperone</fullName>
    </submittedName>
</protein>
<dbReference type="Pfam" id="PF02613">
    <property type="entry name" value="Nitrate_red_del"/>
    <property type="match status" value="1"/>
</dbReference>
<evidence type="ECO:0000256" key="2">
    <source>
        <dbReference type="SAM" id="MobiDB-lite"/>
    </source>
</evidence>
<accession>A0A930YC08</accession>
<dbReference type="PANTHER" id="PTHR43680:SF2">
    <property type="entry name" value="NITRATE REDUCTASE MOLYBDENUM COFACTOR ASSEMBLY CHAPERONE NARJ"/>
    <property type="match status" value="1"/>
</dbReference>
<dbReference type="SUPFAM" id="SSF89155">
    <property type="entry name" value="TorD-like"/>
    <property type="match status" value="1"/>
</dbReference>
<organism evidence="3 4">
    <name type="scientific">Nocardioides islandensis</name>
    <dbReference type="NCBI Taxonomy" id="433663"/>
    <lineage>
        <taxon>Bacteria</taxon>
        <taxon>Bacillati</taxon>
        <taxon>Actinomycetota</taxon>
        <taxon>Actinomycetes</taxon>
        <taxon>Propionibacteriales</taxon>
        <taxon>Nocardioidaceae</taxon>
        <taxon>Nocardioides</taxon>
    </lineage>
</organism>
<dbReference type="NCBIfam" id="TIGR00684">
    <property type="entry name" value="narJ"/>
    <property type="match status" value="1"/>
</dbReference>
<dbReference type="GO" id="GO:0051082">
    <property type="term" value="F:unfolded protein binding"/>
    <property type="evidence" value="ECO:0007669"/>
    <property type="project" value="InterPro"/>
</dbReference>
<dbReference type="PANTHER" id="PTHR43680">
    <property type="entry name" value="NITRATE REDUCTASE MOLYBDENUM COFACTOR ASSEMBLY CHAPERONE"/>
    <property type="match status" value="1"/>
</dbReference>
<sequence length="236" mass="26082">MRSRRRAGLDAEQLTIVWQAASLLLDYPSEDLLDHVELVRSASRALPDRLGDPLRGFADHLERTPLAELQAEYVETFDTRRRSNLFLTYFAHGDTRKRGMALLRFKQAYLAAGFEVIDEELPDHLCVVLEFAATGDQTTGRQLMLDHRAGLELLRMSLRDLGSPWAGVVETVTATLPPLRGDEVEAVRRLAAEGPPEEEVGLTPYATPGFDPGPAAPDSPIPLPMPSFPSHSMGAR</sequence>
<dbReference type="GO" id="GO:0042128">
    <property type="term" value="P:nitrate assimilation"/>
    <property type="evidence" value="ECO:0007669"/>
    <property type="project" value="UniProtKB-KW"/>
</dbReference>
<dbReference type="RefSeq" id="WP_194705864.1">
    <property type="nucleotide sequence ID" value="NZ_JADKPN010000002.1"/>
</dbReference>
<dbReference type="Proteomes" id="UP000640489">
    <property type="component" value="Unassembled WGS sequence"/>
</dbReference>